<dbReference type="EMBL" id="PCQL01000010">
    <property type="protein sequence ID" value="PRC19113.1"/>
    <property type="molecule type" value="Genomic_DNA"/>
</dbReference>
<protein>
    <submittedName>
        <fullName evidence="1">Uncharacterized protein</fullName>
    </submittedName>
</protein>
<proteinExistence type="predicted"/>
<evidence type="ECO:0000313" key="1">
    <source>
        <dbReference type="EMBL" id="PRC19113.1"/>
    </source>
</evidence>
<evidence type="ECO:0000313" key="2">
    <source>
        <dbReference type="Proteomes" id="UP000238045"/>
    </source>
</evidence>
<keyword evidence="2" id="KW-1185">Reference proteome</keyword>
<sequence>MISILKRRHIIECDFLPHSCTYTTNPDGSLMFKEFDSSTDRVDKHP</sequence>
<comment type="caution">
    <text evidence="1">The sequence shown here is derived from an EMBL/GenBank/DDBJ whole genome shotgun (WGS) entry which is preliminary data.</text>
</comment>
<gene>
    <name evidence="1" type="ORF">CQZ99_12485</name>
</gene>
<accession>A0A2S9ETJ0</accession>
<dbReference type="AlphaFoldDB" id="A0A2S9ETJ0"/>
<dbReference type="Proteomes" id="UP000238045">
    <property type="component" value="Unassembled WGS sequence"/>
</dbReference>
<reference evidence="1 2" key="1">
    <citation type="submission" date="2017-09" db="EMBL/GenBank/DDBJ databases">
        <title>Genomic, metabolic, and phenotypic characteristics of bacterial isolates from the natural microbiome of the model nematode Caenorhabditis elegans.</title>
        <authorList>
            <person name="Zimmermann J."/>
            <person name="Obeng N."/>
            <person name="Yang W."/>
            <person name="Obeng O."/>
            <person name="Kissoyan K."/>
            <person name="Pees B."/>
            <person name="Dirksen P."/>
            <person name="Hoppner M."/>
            <person name="Franke A."/>
            <person name="Rosenstiel P."/>
            <person name="Leippe M."/>
            <person name="Dierking K."/>
            <person name="Kaleta C."/>
            <person name="Schulenburg H."/>
        </authorList>
    </citation>
    <scope>NUCLEOTIDE SEQUENCE [LARGE SCALE GENOMIC DNA]</scope>
    <source>
        <strain evidence="1 2">MYb117</strain>
    </source>
</reference>
<organism evidence="1 2">
    <name type="scientific">Pseudomonas poae</name>
    <dbReference type="NCBI Taxonomy" id="200451"/>
    <lineage>
        <taxon>Bacteria</taxon>
        <taxon>Pseudomonadati</taxon>
        <taxon>Pseudomonadota</taxon>
        <taxon>Gammaproteobacteria</taxon>
        <taxon>Pseudomonadales</taxon>
        <taxon>Pseudomonadaceae</taxon>
        <taxon>Pseudomonas</taxon>
    </lineage>
</organism>
<name>A0A2S9ETJ0_9PSED</name>